<accession>A0ABS5YIU6</accession>
<organism evidence="4 5">
    <name type="scientific">Paractinoplanes bogorensis</name>
    <dbReference type="NCBI Taxonomy" id="1610840"/>
    <lineage>
        <taxon>Bacteria</taxon>
        <taxon>Bacillati</taxon>
        <taxon>Actinomycetota</taxon>
        <taxon>Actinomycetes</taxon>
        <taxon>Micromonosporales</taxon>
        <taxon>Micromonosporaceae</taxon>
        <taxon>Paractinoplanes</taxon>
    </lineage>
</organism>
<dbReference type="InterPro" id="IPR029787">
    <property type="entry name" value="Nucleotide_cyclase"/>
</dbReference>
<dbReference type="PROSITE" id="PS50887">
    <property type="entry name" value="GGDEF"/>
    <property type="match status" value="1"/>
</dbReference>
<proteinExistence type="predicted"/>
<name>A0ABS5YIU6_9ACTN</name>
<evidence type="ECO:0000313" key="4">
    <source>
        <dbReference type="EMBL" id="MBU2663402.1"/>
    </source>
</evidence>
<dbReference type="Pfam" id="PF00563">
    <property type="entry name" value="EAL"/>
    <property type="match status" value="1"/>
</dbReference>
<gene>
    <name evidence="4" type="ORF">KOI35_07765</name>
</gene>
<dbReference type="SMART" id="SM00052">
    <property type="entry name" value="EAL"/>
    <property type="match status" value="1"/>
</dbReference>
<feature type="compositionally biased region" description="Polar residues" evidence="1">
    <location>
        <begin position="557"/>
        <end position="567"/>
    </location>
</feature>
<dbReference type="RefSeq" id="WP_215785333.1">
    <property type="nucleotide sequence ID" value="NZ_JAHKKG010000002.1"/>
</dbReference>
<dbReference type="SUPFAM" id="SSF141868">
    <property type="entry name" value="EAL domain-like"/>
    <property type="match status" value="1"/>
</dbReference>
<feature type="region of interest" description="Disordered" evidence="1">
    <location>
        <begin position="553"/>
        <end position="573"/>
    </location>
</feature>
<dbReference type="InterPro" id="IPR035919">
    <property type="entry name" value="EAL_sf"/>
</dbReference>
<dbReference type="PANTHER" id="PTHR33121:SF70">
    <property type="entry name" value="SIGNALING PROTEIN YKOW"/>
    <property type="match status" value="1"/>
</dbReference>
<evidence type="ECO:0000259" key="2">
    <source>
        <dbReference type="PROSITE" id="PS50883"/>
    </source>
</evidence>
<dbReference type="PROSITE" id="PS50883">
    <property type="entry name" value="EAL"/>
    <property type="match status" value="1"/>
</dbReference>
<dbReference type="SMART" id="SM00267">
    <property type="entry name" value="GGDEF"/>
    <property type="match status" value="1"/>
</dbReference>
<dbReference type="CDD" id="cd01949">
    <property type="entry name" value="GGDEF"/>
    <property type="match status" value="1"/>
</dbReference>
<keyword evidence="5" id="KW-1185">Reference proteome</keyword>
<dbReference type="Gene3D" id="3.20.20.450">
    <property type="entry name" value="EAL domain"/>
    <property type="match status" value="1"/>
</dbReference>
<dbReference type="InterPro" id="IPR043128">
    <property type="entry name" value="Rev_trsase/Diguanyl_cyclase"/>
</dbReference>
<comment type="caution">
    <text evidence="4">The sequence shown here is derived from an EMBL/GenBank/DDBJ whole genome shotgun (WGS) entry which is preliminary data.</text>
</comment>
<dbReference type="InterPro" id="IPR001633">
    <property type="entry name" value="EAL_dom"/>
</dbReference>
<dbReference type="Proteomes" id="UP001519654">
    <property type="component" value="Unassembled WGS sequence"/>
</dbReference>
<protein>
    <submittedName>
        <fullName evidence="4">Bifunctional diguanylate cyclase/phosphodiesterase</fullName>
    </submittedName>
</protein>
<dbReference type="InterPro" id="IPR050706">
    <property type="entry name" value="Cyclic-di-GMP_PDE-like"/>
</dbReference>
<feature type="domain" description="GGDEF" evidence="3">
    <location>
        <begin position="173"/>
        <end position="303"/>
    </location>
</feature>
<dbReference type="EMBL" id="JAHKKG010000002">
    <property type="protein sequence ID" value="MBU2663402.1"/>
    <property type="molecule type" value="Genomic_DNA"/>
</dbReference>
<dbReference type="CDD" id="cd01948">
    <property type="entry name" value="EAL"/>
    <property type="match status" value="1"/>
</dbReference>
<evidence type="ECO:0000259" key="3">
    <source>
        <dbReference type="PROSITE" id="PS50887"/>
    </source>
</evidence>
<evidence type="ECO:0000313" key="5">
    <source>
        <dbReference type="Proteomes" id="UP001519654"/>
    </source>
</evidence>
<sequence length="573" mass="61603">MTEPRRAVRLPRKLGELGVPVEVLPLGTSFADVMELLQAEPLLPGVLIASGGHQIMLSRARAEQLTMGPLGFGAALTSRRIIEPADGLEPLALPSDTDVDLAAQAALARPIVSRDEPIVVCWRDGRCGIAPVIGLLTAMAGRYARLARADQLTGLPNRSAALTEGRQRLEDGELAAVLHLGLDRFQDANDMLGTQGADVLLQRVAAELRAACRAEDLTARLEGDQFVVLLAEPAPAEGLITIARRLADALRGPHTVNGIPVSIETSIGIAATDHREFSVVLRRAADAVRTAKRDRVGVVLWTADTVSTHRADLRQLTELRTGIRSGHLRLHYQPQVCARTREIHGFEALVRWQHPQRGELPPGVFLPDAERSDVILELTDWVLAEAIHQSAVWHQGGADMPVSVNLPAAYLAQERAVPTVLALLALEQLPARLLTLELTETAVLARPDEAAARLTSMRAAGIRVSIDDFGTGYTSLGLLPELPIDELKIDRSFVARMLDSQARATIIHSIIAIARSLDLTVVAEGIEDEPTAAALAAAGVDLLQGYHLGRPAPAPEFTQNSGDQALQTPLVRS</sequence>
<evidence type="ECO:0000256" key="1">
    <source>
        <dbReference type="SAM" id="MobiDB-lite"/>
    </source>
</evidence>
<dbReference type="Pfam" id="PF00990">
    <property type="entry name" value="GGDEF"/>
    <property type="match status" value="1"/>
</dbReference>
<dbReference type="Gene3D" id="3.30.70.270">
    <property type="match status" value="1"/>
</dbReference>
<dbReference type="InterPro" id="IPR000160">
    <property type="entry name" value="GGDEF_dom"/>
</dbReference>
<reference evidence="4 5" key="1">
    <citation type="submission" date="2021-06" db="EMBL/GenBank/DDBJ databases">
        <title>Actinoplanes lichenicola sp. nov., and Actinoplanes ovalisporus sp. nov., isolated from lichen in Thailand.</title>
        <authorList>
            <person name="Saeng-In P."/>
            <person name="Kanchanasin P."/>
            <person name="Yuki M."/>
            <person name="Kudo T."/>
            <person name="Ohkuma M."/>
            <person name="Phongsopitanun W."/>
            <person name="Tanasupawat S."/>
        </authorList>
    </citation>
    <scope>NUCLEOTIDE SEQUENCE [LARGE SCALE GENOMIC DNA]</scope>
    <source>
        <strain evidence="4 5">NBRC 110975</strain>
    </source>
</reference>
<dbReference type="NCBIfam" id="TIGR00254">
    <property type="entry name" value="GGDEF"/>
    <property type="match status" value="1"/>
</dbReference>
<dbReference type="SUPFAM" id="SSF55073">
    <property type="entry name" value="Nucleotide cyclase"/>
    <property type="match status" value="1"/>
</dbReference>
<dbReference type="PANTHER" id="PTHR33121">
    <property type="entry name" value="CYCLIC DI-GMP PHOSPHODIESTERASE PDEF"/>
    <property type="match status" value="1"/>
</dbReference>
<feature type="domain" description="EAL" evidence="2">
    <location>
        <begin position="312"/>
        <end position="565"/>
    </location>
</feature>